<sequence length="102" mass="10428">MLKVLTGSALALALVVGTASDADAFSRKRTVTGPNGNTASYNADVNCAGGTCSRQSTRRGFYGNTVNRNGSVSCANGTCSGASYAEGPWHQGVSRSGSISRY</sequence>
<organism evidence="2 3">
    <name type="scientific">Acuticoccus sediminis</name>
    <dbReference type="NCBI Taxonomy" id="2184697"/>
    <lineage>
        <taxon>Bacteria</taxon>
        <taxon>Pseudomonadati</taxon>
        <taxon>Pseudomonadota</taxon>
        <taxon>Alphaproteobacteria</taxon>
        <taxon>Hyphomicrobiales</taxon>
        <taxon>Amorphaceae</taxon>
        <taxon>Acuticoccus</taxon>
    </lineage>
</organism>
<keyword evidence="3" id="KW-1185">Reference proteome</keyword>
<dbReference type="Proteomes" id="UP000249590">
    <property type="component" value="Unassembled WGS sequence"/>
</dbReference>
<accession>A0A8B2NPU4</accession>
<proteinExistence type="predicted"/>
<dbReference type="RefSeq" id="WP_111350473.1">
    <property type="nucleotide sequence ID" value="NZ_JAIWKD010000004.1"/>
</dbReference>
<evidence type="ECO:0000313" key="3">
    <source>
        <dbReference type="Proteomes" id="UP000249590"/>
    </source>
</evidence>
<comment type="caution">
    <text evidence="2">The sequence shown here is derived from an EMBL/GenBank/DDBJ whole genome shotgun (WGS) entry which is preliminary data.</text>
</comment>
<dbReference type="OrthoDB" id="8410283at2"/>
<name>A0A8B2NPU4_9HYPH</name>
<feature type="chain" id="PRO_5033027328" evidence="1">
    <location>
        <begin position="25"/>
        <end position="102"/>
    </location>
</feature>
<reference evidence="2 3" key="1">
    <citation type="submission" date="2018-05" db="EMBL/GenBank/DDBJ databases">
        <title>Acuticoccus sediminis sp. nov., isolated from deep-sea sediment of Indian Ocean.</title>
        <authorList>
            <person name="Liu X."/>
            <person name="Lai Q."/>
            <person name="Du Y."/>
            <person name="Sun F."/>
            <person name="Zhang X."/>
            <person name="Wang S."/>
            <person name="Shao Z."/>
        </authorList>
    </citation>
    <scope>NUCLEOTIDE SEQUENCE [LARGE SCALE GENOMIC DNA]</scope>
    <source>
        <strain evidence="2 3">PTG4-2</strain>
    </source>
</reference>
<evidence type="ECO:0000313" key="2">
    <source>
        <dbReference type="EMBL" id="RAH98958.1"/>
    </source>
</evidence>
<dbReference type="AlphaFoldDB" id="A0A8B2NPU4"/>
<feature type="signal peptide" evidence="1">
    <location>
        <begin position="1"/>
        <end position="24"/>
    </location>
</feature>
<gene>
    <name evidence="2" type="ORF">DLJ53_25345</name>
</gene>
<keyword evidence="1" id="KW-0732">Signal</keyword>
<evidence type="ECO:0000256" key="1">
    <source>
        <dbReference type="SAM" id="SignalP"/>
    </source>
</evidence>
<dbReference type="EMBL" id="QHHQ01000006">
    <property type="protein sequence ID" value="RAH98958.1"/>
    <property type="molecule type" value="Genomic_DNA"/>
</dbReference>
<protein>
    <submittedName>
        <fullName evidence="2">Uncharacterized protein</fullName>
    </submittedName>
</protein>